<protein>
    <submittedName>
        <fullName evidence="1">Uncharacterized protein</fullName>
    </submittedName>
</protein>
<comment type="caution">
    <text evidence="1">The sequence shown here is derived from an EMBL/GenBank/DDBJ whole genome shotgun (WGS) entry which is preliminary data.</text>
</comment>
<keyword evidence="2" id="KW-1185">Reference proteome</keyword>
<accession>A0AAX6MHP5</accession>
<sequence>MQAPVLLSYFFSLNRNAPPGDSNCKRPRRAAVQAYPSEPRAGMSPDENWTPESNLTTAGMKALFGWWETEDGWHMILVLLESDSTQ</sequence>
<organism evidence="1 2">
    <name type="scientific">Daldinia eschscholtzii</name>
    <dbReference type="NCBI Taxonomy" id="292717"/>
    <lineage>
        <taxon>Eukaryota</taxon>
        <taxon>Fungi</taxon>
        <taxon>Dikarya</taxon>
        <taxon>Ascomycota</taxon>
        <taxon>Pezizomycotina</taxon>
        <taxon>Sordariomycetes</taxon>
        <taxon>Xylariomycetidae</taxon>
        <taxon>Xylariales</taxon>
        <taxon>Hypoxylaceae</taxon>
        <taxon>Daldinia</taxon>
    </lineage>
</organism>
<name>A0AAX6MHP5_9PEZI</name>
<gene>
    <name evidence="1" type="ORF">Daesc_006667</name>
</gene>
<reference evidence="1 2" key="1">
    <citation type="journal article" date="2024" name="Front Chem Biol">
        <title>Unveiling the potential of Daldinia eschscholtzii MFLUCC 19-0629 through bioactivity and bioinformatics studies for enhanced sustainable agriculture production.</title>
        <authorList>
            <person name="Brooks S."/>
            <person name="Weaver J.A."/>
            <person name="Klomchit A."/>
            <person name="Alharthi S.A."/>
            <person name="Onlamun T."/>
            <person name="Nurani R."/>
            <person name="Vong T.K."/>
            <person name="Alberti F."/>
            <person name="Greco C."/>
        </authorList>
    </citation>
    <scope>NUCLEOTIDE SEQUENCE [LARGE SCALE GENOMIC DNA]</scope>
    <source>
        <strain evidence="1">MFLUCC 19-0629</strain>
    </source>
</reference>
<evidence type="ECO:0000313" key="1">
    <source>
        <dbReference type="EMBL" id="KAK6952135.1"/>
    </source>
</evidence>
<dbReference type="Proteomes" id="UP001369815">
    <property type="component" value="Unassembled WGS sequence"/>
</dbReference>
<proteinExistence type="predicted"/>
<dbReference type="EMBL" id="JBANMG010000006">
    <property type="protein sequence ID" value="KAK6952135.1"/>
    <property type="molecule type" value="Genomic_DNA"/>
</dbReference>
<dbReference type="AlphaFoldDB" id="A0AAX6MHP5"/>
<evidence type="ECO:0000313" key="2">
    <source>
        <dbReference type="Proteomes" id="UP001369815"/>
    </source>
</evidence>